<dbReference type="OrthoDB" id="9807574at2"/>
<sequence>MLRAALIGTAAIGAMTSVAAAEQGDWIVRGRAILVSPQEDASGVEPAFPNGSVEVEDAVVPELDFTYFLTRNVGVELILATSPHDLEGTGDLEGLGKIGDVWALPPTLTLQYHFQPEAKVRPYVGVGFNYTIFYNEDATSSLNNAIGDTSISLDESFGVAVQAGVDVDVSENWFVNADIKWIQIDTTATLNTGGSINKVDVELDPIVAGIGLGRRF</sequence>
<dbReference type="PANTHER" id="PTHR36920:SF1">
    <property type="entry name" value="OUTER MEMBRANE PROTEIN W"/>
    <property type="match status" value="1"/>
</dbReference>
<protein>
    <submittedName>
        <fullName evidence="3">OmpW family protein</fullName>
    </submittedName>
</protein>
<dbReference type="Proteomes" id="UP000264589">
    <property type="component" value="Unassembled WGS sequence"/>
</dbReference>
<dbReference type="InParanoid" id="A0A371R7L2"/>
<accession>A0A371R7L2</accession>
<dbReference type="GO" id="GO:0055085">
    <property type="term" value="P:transmembrane transport"/>
    <property type="evidence" value="ECO:0007669"/>
    <property type="project" value="TreeGrafter"/>
</dbReference>
<proteinExistence type="inferred from homology"/>
<feature type="signal peptide" evidence="2">
    <location>
        <begin position="1"/>
        <end position="20"/>
    </location>
</feature>
<dbReference type="PANTHER" id="PTHR36920">
    <property type="match status" value="1"/>
</dbReference>
<dbReference type="InterPro" id="IPR011250">
    <property type="entry name" value="OMP/PagP_B-barrel"/>
</dbReference>
<dbReference type="SUPFAM" id="SSF56925">
    <property type="entry name" value="OMPA-like"/>
    <property type="match status" value="1"/>
</dbReference>
<gene>
    <name evidence="3" type="ORF">DX908_14230</name>
</gene>
<comment type="similarity">
    <text evidence="1">Belongs to the OmpW/AlkL family.</text>
</comment>
<dbReference type="FunCoup" id="A0A371R7L2">
    <property type="interactions" value="42"/>
</dbReference>
<reference evidence="3 4" key="1">
    <citation type="submission" date="2018-08" db="EMBL/GenBank/DDBJ databases">
        <title>Parvularcula sp. SM1705, isolated from surface water of the South Sea China.</title>
        <authorList>
            <person name="Sun L."/>
        </authorList>
    </citation>
    <scope>NUCLEOTIDE SEQUENCE [LARGE SCALE GENOMIC DNA]</scope>
    <source>
        <strain evidence="3 4">SM1705</strain>
    </source>
</reference>
<dbReference type="InterPro" id="IPR005618">
    <property type="entry name" value="OMPW"/>
</dbReference>
<feature type="chain" id="PRO_5016926686" evidence="2">
    <location>
        <begin position="21"/>
        <end position="216"/>
    </location>
</feature>
<dbReference type="RefSeq" id="WP_116393160.1">
    <property type="nucleotide sequence ID" value="NZ_QUQO01000002.1"/>
</dbReference>
<keyword evidence="4" id="KW-1185">Reference proteome</keyword>
<comment type="caution">
    <text evidence="3">The sequence shown here is derived from an EMBL/GenBank/DDBJ whole genome shotgun (WGS) entry which is preliminary data.</text>
</comment>
<evidence type="ECO:0000256" key="1">
    <source>
        <dbReference type="ARBA" id="ARBA00009330"/>
    </source>
</evidence>
<dbReference type="Gene3D" id="2.40.160.20">
    <property type="match status" value="1"/>
</dbReference>
<evidence type="ECO:0000313" key="3">
    <source>
        <dbReference type="EMBL" id="RFB01444.1"/>
    </source>
</evidence>
<dbReference type="EMBL" id="QUQO01000002">
    <property type="protein sequence ID" value="RFB01444.1"/>
    <property type="molecule type" value="Genomic_DNA"/>
</dbReference>
<dbReference type="AlphaFoldDB" id="A0A371R7L2"/>
<name>A0A371R7L2_9PROT</name>
<keyword evidence="2" id="KW-0732">Signal</keyword>
<organism evidence="3 4">
    <name type="scientific">Parvularcula marina</name>
    <dbReference type="NCBI Taxonomy" id="2292771"/>
    <lineage>
        <taxon>Bacteria</taxon>
        <taxon>Pseudomonadati</taxon>
        <taxon>Pseudomonadota</taxon>
        <taxon>Alphaproteobacteria</taxon>
        <taxon>Parvularculales</taxon>
        <taxon>Parvularculaceae</taxon>
        <taxon>Parvularcula</taxon>
    </lineage>
</organism>
<dbReference type="Pfam" id="PF03922">
    <property type="entry name" value="OmpW"/>
    <property type="match status" value="1"/>
</dbReference>
<dbReference type="GO" id="GO:0019867">
    <property type="term" value="C:outer membrane"/>
    <property type="evidence" value="ECO:0007669"/>
    <property type="project" value="InterPro"/>
</dbReference>
<evidence type="ECO:0000256" key="2">
    <source>
        <dbReference type="SAM" id="SignalP"/>
    </source>
</evidence>
<evidence type="ECO:0000313" key="4">
    <source>
        <dbReference type="Proteomes" id="UP000264589"/>
    </source>
</evidence>